<keyword evidence="1 5" id="KW-0808">Transferase</keyword>
<organism evidence="7 8">
    <name type="scientific">Marilutibacter penaei</name>
    <dbReference type="NCBI Taxonomy" id="2759900"/>
    <lineage>
        <taxon>Bacteria</taxon>
        <taxon>Pseudomonadati</taxon>
        <taxon>Pseudomonadota</taxon>
        <taxon>Gammaproteobacteria</taxon>
        <taxon>Lysobacterales</taxon>
        <taxon>Lysobacteraceae</taxon>
        <taxon>Marilutibacter</taxon>
    </lineage>
</organism>
<dbReference type="GO" id="GO:0005524">
    <property type="term" value="F:ATP binding"/>
    <property type="evidence" value="ECO:0007669"/>
    <property type="project" value="UniProtKB-UniRule"/>
</dbReference>
<dbReference type="Pfam" id="PF02685">
    <property type="entry name" value="Glucokinase"/>
    <property type="match status" value="1"/>
</dbReference>
<evidence type="ECO:0000313" key="7">
    <source>
        <dbReference type="EMBL" id="MBB1086983.1"/>
    </source>
</evidence>
<keyword evidence="3 5" id="KW-0418">Kinase</keyword>
<evidence type="ECO:0000256" key="3">
    <source>
        <dbReference type="ARBA" id="ARBA00022777"/>
    </source>
</evidence>
<dbReference type="GO" id="GO:0005829">
    <property type="term" value="C:cytosol"/>
    <property type="evidence" value="ECO:0007669"/>
    <property type="project" value="TreeGrafter"/>
</dbReference>
<dbReference type="CDD" id="cd24008">
    <property type="entry name" value="ASKHA_NBD_GLK"/>
    <property type="match status" value="1"/>
</dbReference>
<dbReference type="AlphaFoldDB" id="A0A7W3U148"/>
<dbReference type="Proteomes" id="UP000552587">
    <property type="component" value="Unassembled WGS sequence"/>
</dbReference>
<proteinExistence type="inferred from homology"/>
<keyword evidence="5" id="KW-0963">Cytoplasm</keyword>
<evidence type="ECO:0000313" key="8">
    <source>
        <dbReference type="Proteomes" id="UP000552587"/>
    </source>
</evidence>
<dbReference type="GO" id="GO:0005536">
    <property type="term" value="F:D-glucose binding"/>
    <property type="evidence" value="ECO:0007669"/>
    <property type="project" value="InterPro"/>
</dbReference>
<comment type="caution">
    <text evidence="7">The sequence shown here is derived from an EMBL/GenBank/DDBJ whole genome shotgun (WGS) entry which is preliminary data.</text>
</comment>
<evidence type="ECO:0000256" key="4">
    <source>
        <dbReference type="ARBA" id="ARBA00022840"/>
    </source>
</evidence>
<dbReference type="InterPro" id="IPR050201">
    <property type="entry name" value="Bacterial_glucokinase"/>
</dbReference>
<dbReference type="PANTHER" id="PTHR47690">
    <property type="entry name" value="GLUCOKINASE"/>
    <property type="match status" value="1"/>
</dbReference>
<reference evidence="7 8" key="1">
    <citation type="submission" date="2020-07" db="EMBL/GenBank/DDBJ databases">
        <authorList>
            <person name="Xu S."/>
            <person name="Li A."/>
        </authorList>
    </citation>
    <scope>NUCLEOTIDE SEQUENCE [LARGE SCALE GENOMIC DNA]</scope>
    <source>
        <strain evidence="7 8">SG-8</strain>
    </source>
</reference>
<evidence type="ECO:0000256" key="5">
    <source>
        <dbReference type="HAMAP-Rule" id="MF_00524"/>
    </source>
</evidence>
<dbReference type="InterPro" id="IPR043129">
    <property type="entry name" value="ATPase_NBD"/>
</dbReference>
<keyword evidence="8" id="KW-1185">Reference proteome</keyword>
<comment type="similarity">
    <text evidence="5 6">Belongs to the bacterial glucokinase family.</text>
</comment>
<dbReference type="GO" id="GO:0004340">
    <property type="term" value="F:glucokinase activity"/>
    <property type="evidence" value="ECO:0007669"/>
    <property type="project" value="UniProtKB-UniRule"/>
</dbReference>
<sequence length="337" mass="35054">MPASLPRFEPCGALLADIGGTNARFALASPDAAHPDIMAGSMRIHPVAGFASLAEAASHYLAEMDAMPRRGVFAVAGPIEDGEARITNHPWTISATDMRDALGLDEVELVNDFTAQAMAVTALATGDTVSLGGAAWGGLEAGGDHTYAVLGAGTGLGVGGLLRRDGRYHPLQTEGGHSSFAPCNDEEIEVLRYLAGAFPRVSNERLLSGSGLVNLHRALSHVHGRAPEVLEPRDITARAAAGDPACLHSIEVFCAIFGAVAGDLALTLGAWDGVFLTGGLVPRLMPWLPGSAFRSRFEEKGRLAPALSRVPAIAVVHHQPGLLGAAAMSVATRARDR</sequence>
<name>A0A7W3U148_9GAMM</name>
<gene>
    <name evidence="5 7" type="primary">glk</name>
    <name evidence="7" type="ORF">H4F99_00615</name>
</gene>
<comment type="catalytic activity">
    <reaction evidence="5">
        <text>D-glucose + ATP = D-glucose 6-phosphate + ADP + H(+)</text>
        <dbReference type="Rhea" id="RHEA:17825"/>
        <dbReference type="ChEBI" id="CHEBI:4167"/>
        <dbReference type="ChEBI" id="CHEBI:15378"/>
        <dbReference type="ChEBI" id="CHEBI:30616"/>
        <dbReference type="ChEBI" id="CHEBI:61548"/>
        <dbReference type="ChEBI" id="CHEBI:456216"/>
        <dbReference type="EC" id="2.7.1.2"/>
    </reaction>
</comment>
<dbReference type="GO" id="GO:0006096">
    <property type="term" value="P:glycolytic process"/>
    <property type="evidence" value="ECO:0007669"/>
    <property type="project" value="UniProtKB-UniRule"/>
</dbReference>
<dbReference type="EMBL" id="JACHTE010000001">
    <property type="protein sequence ID" value="MBB1086983.1"/>
    <property type="molecule type" value="Genomic_DNA"/>
</dbReference>
<evidence type="ECO:0000256" key="6">
    <source>
        <dbReference type="RuleBase" id="RU004046"/>
    </source>
</evidence>
<accession>A0A7W3U148</accession>
<dbReference type="HAMAP" id="MF_00524">
    <property type="entry name" value="Glucokinase"/>
    <property type="match status" value="1"/>
</dbReference>
<dbReference type="EC" id="2.7.1.2" evidence="5"/>
<feature type="binding site" evidence="5">
    <location>
        <begin position="16"/>
        <end position="21"/>
    </location>
    <ligand>
        <name>ATP</name>
        <dbReference type="ChEBI" id="CHEBI:30616"/>
    </ligand>
</feature>
<keyword evidence="4 5" id="KW-0067">ATP-binding</keyword>
<keyword evidence="2 5" id="KW-0547">Nucleotide-binding</keyword>
<dbReference type="SUPFAM" id="SSF53067">
    <property type="entry name" value="Actin-like ATPase domain"/>
    <property type="match status" value="1"/>
</dbReference>
<dbReference type="NCBIfam" id="TIGR00749">
    <property type="entry name" value="glk"/>
    <property type="match status" value="1"/>
</dbReference>
<dbReference type="PANTHER" id="PTHR47690:SF1">
    <property type="entry name" value="GLUCOKINASE"/>
    <property type="match status" value="1"/>
</dbReference>
<evidence type="ECO:0000256" key="2">
    <source>
        <dbReference type="ARBA" id="ARBA00022741"/>
    </source>
</evidence>
<evidence type="ECO:0000256" key="1">
    <source>
        <dbReference type="ARBA" id="ARBA00022679"/>
    </source>
</evidence>
<protein>
    <recommendedName>
        <fullName evidence="5">Glucokinase</fullName>
        <ecNumber evidence="5">2.7.1.2</ecNumber>
    </recommendedName>
    <alternativeName>
        <fullName evidence="5">Glucose kinase</fullName>
    </alternativeName>
</protein>
<comment type="subcellular location">
    <subcellularLocation>
        <location evidence="5">Cytoplasm</location>
    </subcellularLocation>
</comment>
<keyword evidence="5" id="KW-0324">Glycolysis</keyword>
<dbReference type="Gene3D" id="3.30.420.40">
    <property type="match status" value="1"/>
</dbReference>
<dbReference type="InterPro" id="IPR003836">
    <property type="entry name" value="Glucokinase"/>
</dbReference>
<dbReference type="Gene3D" id="3.40.367.20">
    <property type="match status" value="1"/>
</dbReference>